<sequence length="238" mass="25162">MAVPTLPPLVAQPVRRTQPSVVPPTPTRLRSAIAPSAAPASASTHLAVPSAQDDRRGVPISATLAPRTPAALQAPRPAAANDKDAFLAPFAAFYDTLRDAQELKAWLAATLQRAERAQAAADQADERIERRVAPMRDEIAALRRRVGELEDALARRGADDPPASYRFPAPAGPANIGSAVSTPSPPPNPSLPSGRKEPSAGREATMKEKEKEKEKDVDAEKEKERCRPASPSNAAGTG</sequence>
<organism evidence="1 2">
    <name type="scientific">Vararia minispora EC-137</name>
    <dbReference type="NCBI Taxonomy" id="1314806"/>
    <lineage>
        <taxon>Eukaryota</taxon>
        <taxon>Fungi</taxon>
        <taxon>Dikarya</taxon>
        <taxon>Basidiomycota</taxon>
        <taxon>Agaricomycotina</taxon>
        <taxon>Agaricomycetes</taxon>
        <taxon>Russulales</taxon>
        <taxon>Lachnocladiaceae</taxon>
        <taxon>Vararia</taxon>
    </lineage>
</organism>
<accession>A0ACB8Q472</accession>
<dbReference type="EMBL" id="MU274388">
    <property type="protein sequence ID" value="KAI0026563.1"/>
    <property type="molecule type" value="Genomic_DNA"/>
</dbReference>
<keyword evidence="2" id="KW-1185">Reference proteome</keyword>
<protein>
    <submittedName>
        <fullName evidence="1">Uncharacterized protein</fullName>
    </submittedName>
</protein>
<name>A0ACB8Q472_9AGAM</name>
<dbReference type="Proteomes" id="UP000814128">
    <property type="component" value="Unassembled WGS sequence"/>
</dbReference>
<gene>
    <name evidence="1" type="ORF">K488DRAFT_92306</name>
</gene>
<reference evidence="1" key="2">
    <citation type="journal article" date="2022" name="New Phytol.">
        <title>Evolutionary transition to the ectomycorrhizal habit in the genomes of a hyperdiverse lineage of mushroom-forming fungi.</title>
        <authorList>
            <person name="Looney B."/>
            <person name="Miyauchi S."/>
            <person name="Morin E."/>
            <person name="Drula E."/>
            <person name="Courty P.E."/>
            <person name="Kohler A."/>
            <person name="Kuo A."/>
            <person name="LaButti K."/>
            <person name="Pangilinan J."/>
            <person name="Lipzen A."/>
            <person name="Riley R."/>
            <person name="Andreopoulos W."/>
            <person name="He G."/>
            <person name="Johnson J."/>
            <person name="Nolan M."/>
            <person name="Tritt A."/>
            <person name="Barry K.W."/>
            <person name="Grigoriev I.V."/>
            <person name="Nagy L.G."/>
            <person name="Hibbett D."/>
            <person name="Henrissat B."/>
            <person name="Matheny P.B."/>
            <person name="Labbe J."/>
            <person name="Martin F.M."/>
        </authorList>
    </citation>
    <scope>NUCLEOTIDE SEQUENCE</scope>
    <source>
        <strain evidence="1">EC-137</strain>
    </source>
</reference>
<evidence type="ECO:0000313" key="2">
    <source>
        <dbReference type="Proteomes" id="UP000814128"/>
    </source>
</evidence>
<reference evidence="1" key="1">
    <citation type="submission" date="2021-02" db="EMBL/GenBank/DDBJ databases">
        <authorList>
            <consortium name="DOE Joint Genome Institute"/>
            <person name="Ahrendt S."/>
            <person name="Looney B.P."/>
            <person name="Miyauchi S."/>
            <person name="Morin E."/>
            <person name="Drula E."/>
            <person name="Courty P.E."/>
            <person name="Chicoki N."/>
            <person name="Fauchery L."/>
            <person name="Kohler A."/>
            <person name="Kuo A."/>
            <person name="Labutti K."/>
            <person name="Pangilinan J."/>
            <person name="Lipzen A."/>
            <person name="Riley R."/>
            <person name="Andreopoulos W."/>
            <person name="He G."/>
            <person name="Johnson J."/>
            <person name="Barry K.W."/>
            <person name="Grigoriev I.V."/>
            <person name="Nagy L."/>
            <person name="Hibbett D."/>
            <person name="Henrissat B."/>
            <person name="Matheny P.B."/>
            <person name="Labbe J."/>
            <person name="Martin F."/>
        </authorList>
    </citation>
    <scope>NUCLEOTIDE SEQUENCE</scope>
    <source>
        <strain evidence="1">EC-137</strain>
    </source>
</reference>
<proteinExistence type="predicted"/>
<evidence type="ECO:0000313" key="1">
    <source>
        <dbReference type="EMBL" id="KAI0026563.1"/>
    </source>
</evidence>
<comment type="caution">
    <text evidence="1">The sequence shown here is derived from an EMBL/GenBank/DDBJ whole genome shotgun (WGS) entry which is preliminary data.</text>
</comment>